<accession>A0A0D7W300</accession>
<keyword evidence="3" id="KW-1185">Reference proteome</keyword>
<dbReference type="RefSeq" id="WP_044625794.1">
    <property type="nucleotide sequence ID" value="NZ_JTDV01000003.1"/>
</dbReference>
<dbReference type="GO" id="GO:0016758">
    <property type="term" value="F:hexosyltransferase activity"/>
    <property type="evidence" value="ECO:0007669"/>
    <property type="project" value="UniProtKB-ARBA"/>
</dbReference>
<comment type="caution">
    <text evidence="2">The sequence shown here is derived from an EMBL/GenBank/DDBJ whole genome shotgun (WGS) entry which is preliminary data.</text>
</comment>
<gene>
    <name evidence="2" type="ORF">PK35_05980</name>
</gene>
<protein>
    <submittedName>
        <fullName evidence="2">Glycosyl transferase</fullName>
    </submittedName>
</protein>
<dbReference type="OrthoDB" id="199095at2"/>
<dbReference type="Pfam" id="PF00535">
    <property type="entry name" value="Glycos_transf_2"/>
    <property type="match status" value="1"/>
</dbReference>
<dbReference type="EMBL" id="JTDV01000003">
    <property type="protein sequence ID" value="KJD33404.1"/>
    <property type="molecule type" value="Genomic_DNA"/>
</dbReference>
<reference evidence="2 3" key="1">
    <citation type="journal article" date="2015" name="Antonie Van Leeuwenhoek">
        <title>Tamlana nanhaiensis sp. nov., isolated from surface seawater collected from the South China Sea.</title>
        <authorList>
            <person name="Liu X."/>
            <person name="Lai Q."/>
            <person name="Du Y."/>
            <person name="Li G."/>
            <person name="Sun F."/>
            <person name="Shao Z."/>
        </authorList>
    </citation>
    <scope>NUCLEOTIDE SEQUENCE [LARGE SCALE GENOMIC DNA]</scope>
    <source>
        <strain evidence="2 3">FHC16</strain>
    </source>
</reference>
<evidence type="ECO:0000313" key="2">
    <source>
        <dbReference type="EMBL" id="KJD33404.1"/>
    </source>
</evidence>
<dbReference type="AlphaFoldDB" id="A0A0D7W300"/>
<evidence type="ECO:0000259" key="1">
    <source>
        <dbReference type="Pfam" id="PF00535"/>
    </source>
</evidence>
<dbReference type="SUPFAM" id="SSF53448">
    <property type="entry name" value="Nucleotide-diphospho-sugar transferases"/>
    <property type="match status" value="1"/>
</dbReference>
<dbReference type="Gene3D" id="3.90.550.10">
    <property type="entry name" value="Spore Coat Polysaccharide Biosynthesis Protein SpsA, Chain A"/>
    <property type="match status" value="1"/>
</dbReference>
<dbReference type="PANTHER" id="PTHR22916:SF3">
    <property type="entry name" value="UDP-GLCNAC:BETAGAL BETA-1,3-N-ACETYLGLUCOSAMINYLTRANSFERASE-LIKE PROTEIN 1"/>
    <property type="match status" value="1"/>
</dbReference>
<proteinExistence type="predicted"/>
<dbReference type="PANTHER" id="PTHR22916">
    <property type="entry name" value="GLYCOSYLTRANSFERASE"/>
    <property type="match status" value="1"/>
</dbReference>
<dbReference type="InterPro" id="IPR001173">
    <property type="entry name" value="Glyco_trans_2-like"/>
</dbReference>
<name>A0A0D7W300_9FLAO</name>
<evidence type="ECO:0000313" key="3">
    <source>
        <dbReference type="Proteomes" id="UP000032361"/>
    </source>
</evidence>
<feature type="domain" description="Glycosyltransferase 2-like" evidence="1">
    <location>
        <begin position="10"/>
        <end position="143"/>
    </location>
</feature>
<dbReference type="Proteomes" id="UP000032361">
    <property type="component" value="Unassembled WGS sequence"/>
</dbReference>
<keyword evidence="2" id="KW-0808">Transferase</keyword>
<dbReference type="InterPro" id="IPR029044">
    <property type="entry name" value="Nucleotide-diphossugar_trans"/>
</dbReference>
<organism evidence="2 3">
    <name type="scientific">Neotamlana nanhaiensis</name>
    <dbReference type="NCBI Taxonomy" id="1382798"/>
    <lineage>
        <taxon>Bacteria</taxon>
        <taxon>Pseudomonadati</taxon>
        <taxon>Bacteroidota</taxon>
        <taxon>Flavobacteriia</taxon>
        <taxon>Flavobacteriales</taxon>
        <taxon>Flavobacteriaceae</taxon>
        <taxon>Neotamlana</taxon>
    </lineage>
</organism>
<dbReference type="STRING" id="1382798.PK35_05980"/>
<dbReference type="PATRIC" id="fig|1382798.3.peg.2516"/>
<sequence>MTSTSQITVSVFMLTYNQEHCIGQAIDSILAQKTTFTYQLVIGEDCSIDDTKSICESYQKQYPKKVKLLPSMGENIGLINNYFRTIKACNGKYIAICDGDDYWIDEQKLQKQVDFLESNPDYAMVGTNYLKLFKDNTLVEEIKQHNKSYYEFNDLIFKNVLPSVTTMFKNVPRQEPLPNWVLKYPYGDWPTYLWVLKNGGKVHFLNDVTAVYRMEVGVSAKLRKTLSDIEMVNLNILNDVFLDTAFSHKKAVINKSINDKKKQLVSLYNRERKFFKAFVLFLKSIFNQKNKFSFIKFYMYSLLKSFKLI</sequence>